<dbReference type="Proteomes" id="UP001501495">
    <property type="component" value="Unassembled WGS sequence"/>
</dbReference>
<dbReference type="PANTHER" id="PTHR20941:SF1">
    <property type="entry name" value="FOLIC ACID SYNTHESIS PROTEIN FOL1"/>
    <property type="match status" value="1"/>
</dbReference>
<dbReference type="NCBIfam" id="TIGR01496">
    <property type="entry name" value="DHPS"/>
    <property type="match status" value="1"/>
</dbReference>
<evidence type="ECO:0000256" key="10">
    <source>
        <dbReference type="SAM" id="MobiDB-lite"/>
    </source>
</evidence>
<dbReference type="PANTHER" id="PTHR20941">
    <property type="entry name" value="FOLATE SYNTHESIS PROTEINS"/>
    <property type="match status" value="1"/>
</dbReference>
<dbReference type="PROSITE" id="PS50972">
    <property type="entry name" value="PTERIN_BINDING"/>
    <property type="match status" value="1"/>
</dbReference>
<evidence type="ECO:0000256" key="5">
    <source>
        <dbReference type="ARBA" id="ARBA00012458"/>
    </source>
</evidence>
<dbReference type="CDD" id="cd00739">
    <property type="entry name" value="DHPS"/>
    <property type="match status" value="1"/>
</dbReference>
<keyword evidence="6" id="KW-0808">Transferase</keyword>
<comment type="catalytic activity">
    <reaction evidence="1">
        <text>(7,8-dihydropterin-6-yl)methyl diphosphate + 4-aminobenzoate = 7,8-dihydropteroate + diphosphate</text>
        <dbReference type="Rhea" id="RHEA:19949"/>
        <dbReference type="ChEBI" id="CHEBI:17836"/>
        <dbReference type="ChEBI" id="CHEBI:17839"/>
        <dbReference type="ChEBI" id="CHEBI:33019"/>
        <dbReference type="ChEBI" id="CHEBI:72950"/>
        <dbReference type="EC" id="2.5.1.15"/>
    </reaction>
</comment>
<accession>A0ABP7XC59</accession>
<evidence type="ECO:0000256" key="3">
    <source>
        <dbReference type="ARBA" id="ARBA00004763"/>
    </source>
</evidence>
<dbReference type="Gene3D" id="3.20.20.20">
    <property type="entry name" value="Dihydropteroate synthase-like"/>
    <property type="match status" value="1"/>
</dbReference>
<dbReference type="PROSITE" id="PS00793">
    <property type="entry name" value="DHPS_2"/>
    <property type="match status" value="1"/>
</dbReference>
<evidence type="ECO:0000256" key="1">
    <source>
        <dbReference type="ARBA" id="ARBA00000012"/>
    </source>
</evidence>
<evidence type="ECO:0000256" key="4">
    <source>
        <dbReference type="ARBA" id="ARBA00009503"/>
    </source>
</evidence>
<keyword evidence="13" id="KW-1185">Reference proteome</keyword>
<comment type="pathway">
    <text evidence="3">Cofactor biosynthesis; tetrahydrofolate biosynthesis; 7,8-dihydrofolate from 2-amino-4-hydroxy-6-hydroxymethyl-7,8-dihydropteridine diphosphate and 4-aminobenzoate: step 1/2.</text>
</comment>
<proteinExistence type="inferred from homology"/>
<dbReference type="InterPro" id="IPR045031">
    <property type="entry name" value="DHP_synth-like"/>
</dbReference>
<dbReference type="InterPro" id="IPR000489">
    <property type="entry name" value="Pterin-binding_dom"/>
</dbReference>
<keyword evidence="7" id="KW-0479">Metal-binding</keyword>
<dbReference type="InterPro" id="IPR011005">
    <property type="entry name" value="Dihydropteroate_synth-like_sf"/>
</dbReference>
<keyword evidence="9" id="KW-0289">Folate biosynthesis</keyword>
<keyword evidence="8" id="KW-0460">Magnesium</keyword>
<comment type="similarity">
    <text evidence="4">Belongs to the DHPS family.</text>
</comment>
<feature type="region of interest" description="Disordered" evidence="10">
    <location>
        <begin position="270"/>
        <end position="307"/>
    </location>
</feature>
<gene>
    <name evidence="12" type="primary">folP_2</name>
    <name evidence="12" type="ORF">GCM10022215_06880</name>
</gene>
<dbReference type="Pfam" id="PF00809">
    <property type="entry name" value="Pterin_bind"/>
    <property type="match status" value="1"/>
</dbReference>
<dbReference type="SUPFAM" id="SSF51717">
    <property type="entry name" value="Dihydropteroate synthetase-like"/>
    <property type="match status" value="1"/>
</dbReference>
<evidence type="ECO:0000313" key="12">
    <source>
        <dbReference type="EMBL" id="GAA4111216.1"/>
    </source>
</evidence>
<organism evidence="12 13">
    <name type="scientific">Nocardioides fonticola</name>
    <dbReference type="NCBI Taxonomy" id="450363"/>
    <lineage>
        <taxon>Bacteria</taxon>
        <taxon>Bacillati</taxon>
        <taxon>Actinomycetota</taxon>
        <taxon>Actinomycetes</taxon>
        <taxon>Propionibacteriales</taxon>
        <taxon>Nocardioidaceae</taxon>
        <taxon>Nocardioides</taxon>
    </lineage>
</organism>
<protein>
    <recommendedName>
        <fullName evidence="5">dihydropteroate synthase</fullName>
        <ecNumber evidence="5">2.5.1.15</ecNumber>
    </recommendedName>
</protein>
<dbReference type="RefSeq" id="WP_344731959.1">
    <property type="nucleotide sequence ID" value="NZ_BAAAZH010000006.1"/>
</dbReference>
<evidence type="ECO:0000256" key="2">
    <source>
        <dbReference type="ARBA" id="ARBA00001946"/>
    </source>
</evidence>
<evidence type="ECO:0000256" key="8">
    <source>
        <dbReference type="ARBA" id="ARBA00022842"/>
    </source>
</evidence>
<feature type="domain" description="Pterin-binding" evidence="11">
    <location>
        <begin position="1"/>
        <end position="259"/>
    </location>
</feature>
<dbReference type="InterPro" id="IPR006390">
    <property type="entry name" value="DHP_synth_dom"/>
</dbReference>
<dbReference type="EMBL" id="BAAAZH010000006">
    <property type="protein sequence ID" value="GAA4111216.1"/>
    <property type="molecule type" value="Genomic_DNA"/>
</dbReference>
<evidence type="ECO:0000256" key="9">
    <source>
        <dbReference type="ARBA" id="ARBA00022909"/>
    </source>
</evidence>
<evidence type="ECO:0000256" key="6">
    <source>
        <dbReference type="ARBA" id="ARBA00022679"/>
    </source>
</evidence>
<comment type="caution">
    <text evidence="12">The sequence shown here is derived from an EMBL/GenBank/DDBJ whole genome shotgun (WGS) entry which is preliminary data.</text>
</comment>
<dbReference type="EC" id="2.5.1.15" evidence="5"/>
<name>A0ABP7XC59_9ACTN</name>
<sequence length="307" mass="31343">MGVVNVTPDSFSDGGRYLETDEAIRHGLELLADGADVLDIGGESTRPGATRPVVAEELARVVPVITALAEHGAVVSVDTMRAEVAEAALAAGARIVNDVSGGLADPAILRVVAEADAGYIAMHWRAHAERMADFAVYDGPDGVVGGVLDELGARVEAVLDAGVHPDRLVLDPGLGFAKTGEQNWELLRALDRLAGLGRPLLIGASRKSFLGALLAGPDGVPRPPAGREAAHLALVLHLAAAGVWGVRVHDVRATCDALAAWERLGGAPEAAVPPPAAAVGGAGHDAIGEGAARAPAPSPTPTKENER</sequence>
<evidence type="ECO:0000313" key="13">
    <source>
        <dbReference type="Proteomes" id="UP001501495"/>
    </source>
</evidence>
<evidence type="ECO:0000256" key="7">
    <source>
        <dbReference type="ARBA" id="ARBA00022723"/>
    </source>
</evidence>
<reference evidence="13" key="1">
    <citation type="journal article" date="2019" name="Int. J. Syst. Evol. Microbiol.">
        <title>The Global Catalogue of Microorganisms (GCM) 10K type strain sequencing project: providing services to taxonomists for standard genome sequencing and annotation.</title>
        <authorList>
            <consortium name="The Broad Institute Genomics Platform"/>
            <consortium name="The Broad Institute Genome Sequencing Center for Infectious Disease"/>
            <person name="Wu L."/>
            <person name="Ma J."/>
        </authorList>
    </citation>
    <scope>NUCLEOTIDE SEQUENCE [LARGE SCALE GENOMIC DNA]</scope>
    <source>
        <strain evidence="13">JCM 16703</strain>
    </source>
</reference>
<evidence type="ECO:0000259" key="11">
    <source>
        <dbReference type="PROSITE" id="PS50972"/>
    </source>
</evidence>
<comment type="cofactor">
    <cofactor evidence="2">
        <name>Mg(2+)</name>
        <dbReference type="ChEBI" id="CHEBI:18420"/>
    </cofactor>
</comment>